<sequence length="356" mass="41020">MVLVIDILKASVVRIFLLIHSFLAVWRAYSLNEDSQMWWLAIADVALFFEGLFTITCRKGLEYKWFCPCFFFYLCGTIPSIWLLELDRRDRYVEVDNTLNSTLTGPQLTQIYGVSIPVDLPPDTWVVVIEQLLLYFMIIGRWLLPRGKISRNELSQLLFVFIGMASDITELFTLFDEQEVRESEKLTYAILIIWTISLLQFCFVLTATKSTKKTRVVLSNLDADDAHSGNRCSACVTSEIWSILVAMCMQDVPFLVVRMYSIVKFKLITYSIIFFTAKNVLVTMLLLYRLVVICEHKGQDDDELEENVEVVIDDAKQQSQREIPAITKSYNGVSKRKVHPPKKGHLYRYASKLGSL</sequence>
<dbReference type="AlphaFoldDB" id="A0AA89BP68"/>
<feature type="transmembrane region" description="Helical" evidence="1">
    <location>
        <begin position="12"/>
        <end position="29"/>
    </location>
</feature>
<keyword evidence="1" id="KW-0472">Membrane</keyword>
<evidence type="ECO:0000256" key="1">
    <source>
        <dbReference type="SAM" id="Phobius"/>
    </source>
</evidence>
<organism evidence="2 3">
    <name type="scientific">Pinctada imbricata</name>
    <name type="common">Atlantic pearl-oyster</name>
    <name type="synonym">Pinctada martensii</name>
    <dbReference type="NCBI Taxonomy" id="66713"/>
    <lineage>
        <taxon>Eukaryota</taxon>
        <taxon>Metazoa</taxon>
        <taxon>Spiralia</taxon>
        <taxon>Lophotrochozoa</taxon>
        <taxon>Mollusca</taxon>
        <taxon>Bivalvia</taxon>
        <taxon>Autobranchia</taxon>
        <taxon>Pteriomorphia</taxon>
        <taxon>Pterioida</taxon>
        <taxon>Pterioidea</taxon>
        <taxon>Pteriidae</taxon>
        <taxon>Pinctada</taxon>
    </lineage>
</organism>
<feature type="transmembrane region" description="Helical" evidence="1">
    <location>
        <begin position="156"/>
        <end position="175"/>
    </location>
</feature>
<keyword evidence="1" id="KW-0812">Transmembrane</keyword>
<dbReference type="PANTHER" id="PTHR22168">
    <property type="entry name" value="TMEM26 PROTEIN"/>
    <property type="match status" value="1"/>
</dbReference>
<feature type="transmembrane region" description="Helical" evidence="1">
    <location>
        <begin position="35"/>
        <end position="53"/>
    </location>
</feature>
<dbReference type="Pfam" id="PF09772">
    <property type="entry name" value="Tmem26"/>
    <property type="match status" value="1"/>
</dbReference>
<dbReference type="PANTHER" id="PTHR22168:SF3">
    <property type="entry name" value="TRANSMEMBRANE PROTEIN 26"/>
    <property type="match status" value="1"/>
</dbReference>
<evidence type="ECO:0000313" key="3">
    <source>
        <dbReference type="Proteomes" id="UP001186944"/>
    </source>
</evidence>
<dbReference type="InterPro" id="IPR019169">
    <property type="entry name" value="Transmembrane_26"/>
</dbReference>
<evidence type="ECO:0008006" key="4">
    <source>
        <dbReference type="Google" id="ProtNLM"/>
    </source>
</evidence>
<dbReference type="EMBL" id="VSWD01000010">
    <property type="protein sequence ID" value="KAK3090190.1"/>
    <property type="molecule type" value="Genomic_DNA"/>
</dbReference>
<feature type="transmembrane region" description="Helical" evidence="1">
    <location>
        <begin position="65"/>
        <end position="84"/>
    </location>
</feature>
<proteinExistence type="predicted"/>
<keyword evidence="3" id="KW-1185">Reference proteome</keyword>
<evidence type="ECO:0000313" key="2">
    <source>
        <dbReference type="EMBL" id="KAK3090190.1"/>
    </source>
</evidence>
<dbReference type="Proteomes" id="UP001186944">
    <property type="component" value="Unassembled WGS sequence"/>
</dbReference>
<keyword evidence="1" id="KW-1133">Transmembrane helix</keyword>
<feature type="transmembrane region" description="Helical" evidence="1">
    <location>
        <begin position="187"/>
        <end position="207"/>
    </location>
</feature>
<gene>
    <name evidence="2" type="ORF">FSP39_009906</name>
</gene>
<protein>
    <recommendedName>
        <fullName evidence="4">Transmembrane protein 26</fullName>
    </recommendedName>
</protein>
<reference evidence="2" key="1">
    <citation type="submission" date="2019-08" db="EMBL/GenBank/DDBJ databases">
        <title>The improved chromosome-level genome for the pearl oyster Pinctada fucata martensii using PacBio sequencing and Hi-C.</title>
        <authorList>
            <person name="Zheng Z."/>
        </authorList>
    </citation>
    <scope>NUCLEOTIDE SEQUENCE</scope>
    <source>
        <strain evidence="2">ZZ-2019</strain>
        <tissue evidence="2">Adductor muscle</tissue>
    </source>
</reference>
<feature type="transmembrane region" description="Helical" evidence="1">
    <location>
        <begin position="125"/>
        <end position="144"/>
    </location>
</feature>
<accession>A0AA89BP68</accession>
<feature type="transmembrane region" description="Helical" evidence="1">
    <location>
        <begin position="267"/>
        <end position="288"/>
    </location>
</feature>
<name>A0AA89BP68_PINIB</name>
<comment type="caution">
    <text evidence="2">The sequence shown here is derived from an EMBL/GenBank/DDBJ whole genome shotgun (WGS) entry which is preliminary data.</text>
</comment>